<dbReference type="PANTHER" id="PTHR30094">
    <property type="entry name" value="BIFUNCTIONAL GLUTATHIONYLSPERMIDINE SYNTHETASE/AMIDASE-RELATED"/>
    <property type="match status" value="1"/>
</dbReference>
<gene>
    <name evidence="2" type="ORF">SAMN05660691_00910</name>
</gene>
<dbReference type="RefSeq" id="WP_218141301.1">
    <property type="nucleotide sequence ID" value="NZ_FNXF01000003.1"/>
</dbReference>
<dbReference type="PROSITE" id="PS50911">
    <property type="entry name" value="CHAP"/>
    <property type="match status" value="1"/>
</dbReference>
<dbReference type="AlphaFoldDB" id="A0A1H6KCE5"/>
<dbReference type="SUPFAM" id="SSF54001">
    <property type="entry name" value="Cysteine proteinases"/>
    <property type="match status" value="1"/>
</dbReference>
<proteinExistence type="predicted"/>
<protein>
    <submittedName>
        <fullName evidence="2">CHAP domain-containing protein</fullName>
    </submittedName>
</protein>
<dbReference type="Pfam" id="PF05257">
    <property type="entry name" value="CHAP"/>
    <property type="match status" value="1"/>
</dbReference>
<evidence type="ECO:0000313" key="2">
    <source>
        <dbReference type="EMBL" id="SEH70848.1"/>
    </source>
</evidence>
<dbReference type="EMBL" id="FNXF01000003">
    <property type="protein sequence ID" value="SEH70848.1"/>
    <property type="molecule type" value="Genomic_DNA"/>
</dbReference>
<dbReference type="STRING" id="173990.SAMN05660691_00910"/>
<name>A0A1H6KCE5_9GAMM</name>
<feature type="domain" description="Peptidase C51" evidence="1">
    <location>
        <begin position="50"/>
        <end position="186"/>
    </location>
</feature>
<dbReference type="PANTHER" id="PTHR30094:SF0">
    <property type="entry name" value="BIFUNCTIONAL GLUTATHIONYLSPERMIDINE SYNTHETASE_AMIDASE-RELATED"/>
    <property type="match status" value="1"/>
</dbReference>
<dbReference type="InterPro" id="IPR051705">
    <property type="entry name" value="Gsp_Synthetase/Amidase"/>
</dbReference>
<dbReference type="InterPro" id="IPR038765">
    <property type="entry name" value="Papain-like_cys_pep_sf"/>
</dbReference>
<keyword evidence="3" id="KW-1185">Reference proteome</keyword>
<evidence type="ECO:0000259" key="1">
    <source>
        <dbReference type="PROSITE" id="PS50911"/>
    </source>
</evidence>
<dbReference type="GO" id="GO:0016874">
    <property type="term" value="F:ligase activity"/>
    <property type="evidence" value="ECO:0007669"/>
    <property type="project" value="TreeGrafter"/>
</dbReference>
<sequence length="309" mass="33702">MNKKIMWLAAVLVVAAAVLGAYQVVTRMPLGSNVSPGTQIDELNGVAIYYNGGVNQSHGRNLTASGYNLGIRYQCIEFVKRYYYERFGHQMPDSYGHAKTFFDHTLPDGALNEQRALLQYHNGSNTMPAPDDIIVYAPSLFNPYGHVAIVAQVNPYAVVIAQQNAGPVYSSREAIPLSRQDNGYRLGSGRVLGWLRLPHQLNQALRLSPVAGSFNPDANFVYRDMVGGPYFDEWYLDGDLVGRTNLILEREGKSGSLAMPVAITCESRTLAVTGDGLVFGHMAISAAEAQNYLTADIAAAVIDNACVNH</sequence>
<organism evidence="2 3">
    <name type="scientific">Rheinheimera pacifica</name>
    <dbReference type="NCBI Taxonomy" id="173990"/>
    <lineage>
        <taxon>Bacteria</taxon>
        <taxon>Pseudomonadati</taxon>
        <taxon>Pseudomonadota</taxon>
        <taxon>Gammaproteobacteria</taxon>
        <taxon>Chromatiales</taxon>
        <taxon>Chromatiaceae</taxon>
        <taxon>Rheinheimera</taxon>
    </lineage>
</organism>
<dbReference type="Gene3D" id="3.90.1720.10">
    <property type="entry name" value="endopeptidase domain like (from Nostoc punctiforme)"/>
    <property type="match status" value="1"/>
</dbReference>
<evidence type="ECO:0000313" key="3">
    <source>
        <dbReference type="Proteomes" id="UP000199371"/>
    </source>
</evidence>
<dbReference type="Proteomes" id="UP000199371">
    <property type="component" value="Unassembled WGS sequence"/>
</dbReference>
<reference evidence="3" key="1">
    <citation type="submission" date="2016-10" db="EMBL/GenBank/DDBJ databases">
        <authorList>
            <person name="Varghese N."/>
            <person name="Submissions S."/>
        </authorList>
    </citation>
    <scope>NUCLEOTIDE SEQUENCE [LARGE SCALE GENOMIC DNA]</scope>
    <source>
        <strain evidence="3">DSM 17616</strain>
    </source>
</reference>
<dbReference type="InterPro" id="IPR007921">
    <property type="entry name" value="CHAP_dom"/>
</dbReference>
<accession>A0A1H6KCE5</accession>